<gene>
    <name evidence="1" type="ORF">FB45DRAFT_1082115</name>
</gene>
<organism evidence="1 2">
    <name type="scientific">Roridomyces roridus</name>
    <dbReference type="NCBI Taxonomy" id="1738132"/>
    <lineage>
        <taxon>Eukaryota</taxon>
        <taxon>Fungi</taxon>
        <taxon>Dikarya</taxon>
        <taxon>Basidiomycota</taxon>
        <taxon>Agaricomycotina</taxon>
        <taxon>Agaricomycetes</taxon>
        <taxon>Agaricomycetidae</taxon>
        <taxon>Agaricales</taxon>
        <taxon>Marasmiineae</taxon>
        <taxon>Mycenaceae</taxon>
        <taxon>Roridomyces</taxon>
    </lineage>
</organism>
<dbReference type="Proteomes" id="UP001221142">
    <property type="component" value="Unassembled WGS sequence"/>
</dbReference>
<name>A0AAD7FLL0_9AGAR</name>
<sequence length="393" mass="44236">MDTLPEELIGTIIQYVEDQESIKSCALTATLFREPSQRILWHIWRFGGDGDDANAYQTLYSMFDESPHLSQYIRIATFCLPPPDRVLSQIDYLQPLLAKFTHLRHFLLASDEGQIEWRDLSPRISEALVVFLASQTLEALHICSIDHFPLDLMALTLSASATVGFIDVSVGEDPHMIDAQRPMCVENLILSENSRDVAEALIRPQFASCISRLRRLWIRIEWEQELSGILASAGSQLEEICFASSDRTLDLKLFPALPALRFARIQLHLAAPYQRSWLVDAMRALLASPAVEVITIEISDPTIGRLLIALDALAPLLRTGFAPVLQWELDVEDYHDDAGARLVDEFRERVASTLPEMYRVGRVVVRQAEGSDHGLFWPGGTVIMAPRLPSYLD</sequence>
<protein>
    <recommendedName>
        <fullName evidence="3">F-box domain-containing protein</fullName>
    </recommendedName>
</protein>
<dbReference type="AlphaFoldDB" id="A0AAD7FLL0"/>
<comment type="caution">
    <text evidence="1">The sequence shown here is derived from an EMBL/GenBank/DDBJ whole genome shotgun (WGS) entry which is preliminary data.</text>
</comment>
<reference evidence="1" key="1">
    <citation type="submission" date="2023-03" db="EMBL/GenBank/DDBJ databases">
        <title>Massive genome expansion in bonnet fungi (Mycena s.s.) driven by repeated elements and novel gene families across ecological guilds.</title>
        <authorList>
            <consortium name="Lawrence Berkeley National Laboratory"/>
            <person name="Harder C.B."/>
            <person name="Miyauchi S."/>
            <person name="Viragh M."/>
            <person name="Kuo A."/>
            <person name="Thoen E."/>
            <person name="Andreopoulos B."/>
            <person name="Lu D."/>
            <person name="Skrede I."/>
            <person name="Drula E."/>
            <person name="Henrissat B."/>
            <person name="Morin E."/>
            <person name="Kohler A."/>
            <person name="Barry K."/>
            <person name="LaButti K."/>
            <person name="Morin E."/>
            <person name="Salamov A."/>
            <person name="Lipzen A."/>
            <person name="Mereny Z."/>
            <person name="Hegedus B."/>
            <person name="Baldrian P."/>
            <person name="Stursova M."/>
            <person name="Weitz H."/>
            <person name="Taylor A."/>
            <person name="Grigoriev I.V."/>
            <person name="Nagy L.G."/>
            <person name="Martin F."/>
            <person name="Kauserud H."/>
        </authorList>
    </citation>
    <scope>NUCLEOTIDE SEQUENCE</scope>
    <source>
        <strain evidence="1">9284</strain>
    </source>
</reference>
<evidence type="ECO:0000313" key="2">
    <source>
        <dbReference type="Proteomes" id="UP001221142"/>
    </source>
</evidence>
<keyword evidence="2" id="KW-1185">Reference proteome</keyword>
<evidence type="ECO:0008006" key="3">
    <source>
        <dbReference type="Google" id="ProtNLM"/>
    </source>
</evidence>
<accession>A0AAD7FLL0</accession>
<dbReference type="EMBL" id="JARKIF010000011">
    <property type="protein sequence ID" value="KAJ7627053.1"/>
    <property type="molecule type" value="Genomic_DNA"/>
</dbReference>
<proteinExistence type="predicted"/>
<evidence type="ECO:0000313" key="1">
    <source>
        <dbReference type="EMBL" id="KAJ7627053.1"/>
    </source>
</evidence>